<dbReference type="PROSITE" id="PS50158">
    <property type="entry name" value="ZF_CCHC"/>
    <property type="match status" value="1"/>
</dbReference>
<keyword evidence="1" id="KW-0479">Metal-binding</keyword>
<sequence length="318" mass="34619">MKSVCNLNRVTALEYLEDGTPKVTVPSHVLFQGIHNQKEYVVGIGEPMLTYKPWLDPTLIGEAKNLVEVKLDRPFAQRVAFEDESGSVSMIDVVYSWLPSKCGRCGQLGHRALQCLGQPLDPTRSTKTSSPVSRDVESSVTITNEANMVRDKEDRDATVTVPHPPTPSVEATSDPILALVATINNSIDKIPIAEDESVMEAKQDTTFSLKRKVGQSSPNTNFEHLSTHSITSNTTSISHTPLVSAIETPTSSNHVSTNSAPADCSIRISLSSSNLLTNRFSSLESSDDEDETLISFDELDPKEYLSPQGKVFSLGKAS</sequence>
<keyword evidence="1" id="KW-0863">Zinc-finger</keyword>
<evidence type="ECO:0000259" key="3">
    <source>
        <dbReference type="PROSITE" id="PS50158"/>
    </source>
</evidence>
<comment type="caution">
    <text evidence="4">The sequence shown here is derived from an EMBL/GenBank/DDBJ whole genome shotgun (WGS) entry which is preliminary data.</text>
</comment>
<reference evidence="4 5" key="1">
    <citation type="submission" date="2021-03" db="EMBL/GenBank/DDBJ databases">
        <authorList>
            <person name="King G.J."/>
            <person name="Bancroft I."/>
            <person name="Baten A."/>
            <person name="Bloomfield J."/>
            <person name="Borpatragohain P."/>
            <person name="He Z."/>
            <person name="Irish N."/>
            <person name="Irwin J."/>
            <person name="Liu K."/>
            <person name="Mauleon R.P."/>
            <person name="Moore J."/>
            <person name="Morris R."/>
            <person name="Ostergaard L."/>
            <person name="Wang B."/>
            <person name="Wells R."/>
        </authorList>
    </citation>
    <scope>NUCLEOTIDE SEQUENCE [LARGE SCALE GENOMIC DNA]</scope>
    <source>
        <strain evidence="4">R-o-18</strain>
        <tissue evidence="4">Leaf</tissue>
    </source>
</reference>
<feature type="region of interest" description="Disordered" evidence="2">
    <location>
        <begin position="152"/>
        <end position="171"/>
    </location>
</feature>
<evidence type="ECO:0000256" key="2">
    <source>
        <dbReference type="SAM" id="MobiDB-lite"/>
    </source>
</evidence>
<protein>
    <recommendedName>
        <fullName evidence="3">CCHC-type domain-containing protein</fullName>
    </recommendedName>
</protein>
<evidence type="ECO:0000256" key="1">
    <source>
        <dbReference type="PROSITE-ProRule" id="PRU00047"/>
    </source>
</evidence>
<name>A0ABQ7NL81_BRACM</name>
<feature type="domain" description="CCHC-type" evidence="3">
    <location>
        <begin position="101"/>
        <end position="115"/>
    </location>
</feature>
<dbReference type="InterPro" id="IPR040256">
    <property type="entry name" value="At4g02000-like"/>
</dbReference>
<evidence type="ECO:0000313" key="4">
    <source>
        <dbReference type="EMBL" id="KAG5411607.1"/>
    </source>
</evidence>
<gene>
    <name evidence="4" type="primary">A02p047390.1_BraROA</name>
    <name evidence="4" type="ORF">IGI04_007926</name>
</gene>
<accession>A0ABQ7NL81</accession>
<dbReference type="EMBL" id="JADBGQ010000002">
    <property type="protein sequence ID" value="KAG5411607.1"/>
    <property type="molecule type" value="Genomic_DNA"/>
</dbReference>
<keyword evidence="5" id="KW-1185">Reference proteome</keyword>
<dbReference type="PANTHER" id="PTHR31286:SF63">
    <property type="entry name" value="DUF4283 DOMAIN-CONTAINING PROTEIN"/>
    <property type="match status" value="1"/>
</dbReference>
<organism evidence="4 5">
    <name type="scientific">Brassica rapa subsp. trilocularis</name>
    <dbReference type="NCBI Taxonomy" id="1813537"/>
    <lineage>
        <taxon>Eukaryota</taxon>
        <taxon>Viridiplantae</taxon>
        <taxon>Streptophyta</taxon>
        <taxon>Embryophyta</taxon>
        <taxon>Tracheophyta</taxon>
        <taxon>Spermatophyta</taxon>
        <taxon>Magnoliopsida</taxon>
        <taxon>eudicotyledons</taxon>
        <taxon>Gunneridae</taxon>
        <taxon>Pentapetalae</taxon>
        <taxon>rosids</taxon>
        <taxon>malvids</taxon>
        <taxon>Brassicales</taxon>
        <taxon>Brassicaceae</taxon>
        <taxon>Brassiceae</taxon>
        <taxon>Brassica</taxon>
    </lineage>
</organism>
<dbReference type="PANTHER" id="PTHR31286">
    <property type="entry name" value="GLYCINE-RICH CELL WALL STRUCTURAL PROTEIN 1.8-LIKE"/>
    <property type="match status" value="1"/>
</dbReference>
<dbReference type="Proteomes" id="UP000823674">
    <property type="component" value="Chromosome A02"/>
</dbReference>
<evidence type="ECO:0000313" key="5">
    <source>
        <dbReference type="Proteomes" id="UP000823674"/>
    </source>
</evidence>
<keyword evidence="1" id="KW-0862">Zinc</keyword>
<proteinExistence type="predicted"/>
<dbReference type="InterPro" id="IPR001878">
    <property type="entry name" value="Znf_CCHC"/>
</dbReference>